<keyword evidence="2" id="KW-1185">Reference proteome</keyword>
<reference evidence="1 2" key="1">
    <citation type="submission" date="2023-05" db="EMBL/GenBank/DDBJ databases">
        <title>Novel species of genus Flectobacillus isolated from stream in China.</title>
        <authorList>
            <person name="Lu H."/>
        </authorList>
    </citation>
    <scope>NUCLEOTIDE SEQUENCE [LARGE SCALE GENOMIC DNA]</scope>
    <source>
        <strain evidence="1 2">KCTC 42575</strain>
    </source>
</reference>
<evidence type="ECO:0000313" key="2">
    <source>
        <dbReference type="Proteomes" id="UP001236507"/>
    </source>
</evidence>
<name>A0ABT6YF65_9BACT</name>
<accession>A0ABT6YF65</accession>
<dbReference type="RefSeq" id="WP_283346507.1">
    <property type="nucleotide sequence ID" value="NZ_JASHIF010000027.1"/>
</dbReference>
<protein>
    <submittedName>
        <fullName evidence="1">Uncharacterized protein</fullName>
    </submittedName>
</protein>
<evidence type="ECO:0000313" key="1">
    <source>
        <dbReference type="EMBL" id="MDI9862235.1"/>
    </source>
</evidence>
<proteinExistence type="predicted"/>
<gene>
    <name evidence="1" type="ORF">QM524_23630</name>
</gene>
<organism evidence="1 2">
    <name type="scientific">Flectobacillus roseus</name>
    <dbReference type="NCBI Taxonomy" id="502259"/>
    <lineage>
        <taxon>Bacteria</taxon>
        <taxon>Pseudomonadati</taxon>
        <taxon>Bacteroidota</taxon>
        <taxon>Cytophagia</taxon>
        <taxon>Cytophagales</taxon>
        <taxon>Flectobacillaceae</taxon>
        <taxon>Flectobacillus</taxon>
    </lineage>
</organism>
<dbReference type="Proteomes" id="UP001236507">
    <property type="component" value="Unassembled WGS sequence"/>
</dbReference>
<sequence length="68" mass="8281">MKLETKKMLKEKQKIDLFTDERYEQVKDLMKDRMSCDIWLNNYLSLDPSNKAEWCADHLVLFVERELI</sequence>
<dbReference type="EMBL" id="JASHIF010000027">
    <property type="protein sequence ID" value="MDI9862235.1"/>
    <property type="molecule type" value="Genomic_DNA"/>
</dbReference>
<comment type="caution">
    <text evidence="1">The sequence shown here is derived from an EMBL/GenBank/DDBJ whole genome shotgun (WGS) entry which is preliminary data.</text>
</comment>